<organism evidence="1 2">
    <name type="scientific">Thomasclavelia cocleata</name>
    <dbReference type="NCBI Taxonomy" id="69824"/>
    <lineage>
        <taxon>Bacteria</taxon>
        <taxon>Bacillati</taxon>
        <taxon>Bacillota</taxon>
        <taxon>Erysipelotrichia</taxon>
        <taxon>Erysipelotrichales</taxon>
        <taxon>Coprobacillaceae</taxon>
        <taxon>Thomasclavelia</taxon>
    </lineage>
</organism>
<protein>
    <submittedName>
        <fullName evidence="1">Uncharacterized protein</fullName>
    </submittedName>
</protein>
<gene>
    <name evidence="1" type="ORF">SAMN04489758_14816</name>
</gene>
<dbReference type="RefSeq" id="WP_092356438.1">
    <property type="nucleotide sequence ID" value="NZ_FOIN01000048.1"/>
</dbReference>
<name>A0A1I0HG73_9FIRM</name>
<sequence>MQQIDTNKIKAMANDKIAYTLYERNKIMKKNKLKKVIFSFAICFLLLGGIGTVDAATNGKISNTVKNTIKVILIGTDNQEKEISGDLYTDENGDIWIKYKHETEQSENEIDINKSELEKEGLEADIKIKDSGNDTDSKTEIIIKNE</sequence>
<dbReference type="OrthoDB" id="1654999at2"/>
<evidence type="ECO:0000313" key="2">
    <source>
        <dbReference type="Proteomes" id="UP000198558"/>
    </source>
</evidence>
<dbReference type="EMBL" id="FOIN01000048">
    <property type="protein sequence ID" value="SET81965.1"/>
    <property type="molecule type" value="Genomic_DNA"/>
</dbReference>
<keyword evidence="2" id="KW-1185">Reference proteome</keyword>
<dbReference type="GeneID" id="78289414"/>
<dbReference type="AlphaFoldDB" id="A0A1I0HG73"/>
<proteinExistence type="predicted"/>
<evidence type="ECO:0000313" key="1">
    <source>
        <dbReference type="EMBL" id="SET81965.1"/>
    </source>
</evidence>
<reference evidence="2" key="1">
    <citation type="submission" date="2016-10" db="EMBL/GenBank/DDBJ databases">
        <authorList>
            <person name="Varghese N."/>
            <person name="Submissions S."/>
        </authorList>
    </citation>
    <scope>NUCLEOTIDE SEQUENCE [LARGE SCALE GENOMIC DNA]</scope>
    <source>
        <strain evidence="2">DSM 1551</strain>
    </source>
</reference>
<accession>A0A1I0HG73</accession>
<dbReference type="Proteomes" id="UP000198558">
    <property type="component" value="Unassembled WGS sequence"/>
</dbReference>